<feature type="domain" description="C-type lectin" evidence="2">
    <location>
        <begin position="104"/>
        <end position="227"/>
    </location>
</feature>
<dbReference type="PANTHER" id="PTHR22803">
    <property type="entry name" value="MANNOSE, PHOSPHOLIPASE, LECTIN RECEPTOR RELATED"/>
    <property type="match status" value="1"/>
</dbReference>
<dbReference type="InterPro" id="IPR016186">
    <property type="entry name" value="C-type_lectin-like/link_sf"/>
</dbReference>
<dbReference type="InterPro" id="IPR050111">
    <property type="entry name" value="C-type_lectin/snaclec_domain"/>
</dbReference>
<feature type="chain" id="PRO_5046298204" evidence="1">
    <location>
        <begin position="21"/>
        <end position="231"/>
    </location>
</feature>
<dbReference type="InterPro" id="IPR016187">
    <property type="entry name" value="CTDL_fold"/>
</dbReference>
<dbReference type="PROSITE" id="PS50041">
    <property type="entry name" value="C_TYPE_LECTIN_2"/>
    <property type="match status" value="1"/>
</dbReference>
<dbReference type="InterPro" id="IPR001304">
    <property type="entry name" value="C-type_lectin-like"/>
</dbReference>
<dbReference type="GeneID" id="107067830"/>
<dbReference type="Proteomes" id="UP000694924">
    <property type="component" value="Unplaced"/>
</dbReference>
<protein>
    <submittedName>
        <fullName evidence="4">Hemolymph lipopolysaccharide-binding protein-like</fullName>
    </submittedName>
</protein>
<dbReference type="SUPFAM" id="SSF56436">
    <property type="entry name" value="C-type lectin-like"/>
    <property type="match status" value="1"/>
</dbReference>
<keyword evidence="3" id="KW-1185">Reference proteome</keyword>
<organism evidence="3 4">
    <name type="scientific">Polistes dominula</name>
    <name type="common">European paper wasp</name>
    <name type="synonym">Vespa dominula</name>
    <dbReference type="NCBI Taxonomy" id="743375"/>
    <lineage>
        <taxon>Eukaryota</taxon>
        <taxon>Metazoa</taxon>
        <taxon>Ecdysozoa</taxon>
        <taxon>Arthropoda</taxon>
        <taxon>Hexapoda</taxon>
        <taxon>Insecta</taxon>
        <taxon>Pterygota</taxon>
        <taxon>Neoptera</taxon>
        <taxon>Endopterygota</taxon>
        <taxon>Hymenoptera</taxon>
        <taxon>Apocrita</taxon>
        <taxon>Aculeata</taxon>
        <taxon>Vespoidea</taxon>
        <taxon>Vespidae</taxon>
        <taxon>Polistinae</taxon>
        <taxon>Polistini</taxon>
        <taxon>Polistes</taxon>
    </lineage>
</organism>
<evidence type="ECO:0000259" key="2">
    <source>
        <dbReference type="PROSITE" id="PS50041"/>
    </source>
</evidence>
<evidence type="ECO:0000313" key="3">
    <source>
        <dbReference type="Proteomes" id="UP000694924"/>
    </source>
</evidence>
<feature type="signal peptide" evidence="1">
    <location>
        <begin position="1"/>
        <end position="20"/>
    </location>
</feature>
<name>A0ABM1IG24_POLDO</name>
<keyword evidence="1" id="KW-0732">Signal</keyword>
<reference evidence="4" key="1">
    <citation type="submission" date="2025-08" db="UniProtKB">
        <authorList>
            <consortium name="RefSeq"/>
        </authorList>
    </citation>
    <scope>IDENTIFICATION</scope>
    <source>
        <tissue evidence="4">Whole body</tissue>
    </source>
</reference>
<dbReference type="Gene3D" id="3.10.100.10">
    <property type="entry name" value="Mannose-Binding Protein A, subunit A"/>
    <property type="match status" value="1"/>
</dbReference>
<dbReference type="Pfam" id="PF00059">
    <property type="entry name" value="Lectin_C"/>
    <property type="match status" value="1"/>
</dbReference>
<dbReference type="RefSeq" id="XP_015179161.1">
    <property type="nucleotide sequence ID" value="XM_015323675.1"/>
</dbReference>
<accession>A0ABM1IG24</accession>
<gene>
    <name evidence="4" type="primary">LOC107067830</name>
</gene>
<dbReference type="SMART" id="SM00034">
    <property type="entry name" value="CLECT"/>
    <property type="match status" value="1"/>
</dbReference>
<sequence length="231" mass="25610">MSRLLFFTCINLSIIFLTNSNPYEKPILDSTIATTLNVSKNDEKELCCPCTKNATTSSIEINNNPSATHHIYPPIIHDTAWKCNFVGNKLMRDDYRHSPGIGSHKLHTRAKVWNEARKICIEEGGHLAIINSIAEANLLLDLYNRSGPIKGAAYNNQFLLGIHDLYTEGDWVTIQGDSLAKSGYNTWTDKWGGQPDNGGGIQNCGAMLDDGKLDDVACNVPFAFFCEIPNF</sequence>
<proteinExistence type="predicted"/>
<dbReference type="CDD" id="cd00037">
    <property type="entry name" value="CLECT"/>
    <property type="match status" value="1"/>
</dbReference>
<evidence type="ECO:0000313" key="4">
    <source>
        <dbReference type="RefSeq" id="XP_015179161.1"/>
    </source>
</evidence>
<evidence type="ECO:0000256" key="1">
    <source>
        <dbReference type="SAM" id="SignalP"/>
    </source>
</evidence>